<dbReference type="GO" id="GO:0005829">
    <property type="term" value="C:cytosol"/>
    <property type="evidence" value="ECO:0007669"/>
    <property type="project" value="TreeGrafter"/>
</dbReference>
<dbReference type="SUPFAM" id="SSF103111">
    <property type="entry name" value="Activator of Hsp90 ATPase, Aha1"/>
    <property type="match status" value="1"/>
</dbReference>
<evidence type="ECO:0000313" key="5">
    <source>
        <dbReference type="Proteomes" id="UP001370758"/>
    </source>
</evidence>
<evidence type="ECO:0000259" key="3">
    <source>
        <dbReference type="SMART" id="SM01000"/>
    </source>
</evidence>
<keyword evidence="5" id="KW-1185">Reference proteome</keyword>
<dbReference type="InterPro" id="IPR013538">
    <property type="entry name" value="ASHA1/2-like_C"/>
</dbReference>
<name>A0AAV9WAT1_9PEZI</name>
<dbReference type="EMBL" id="JAVHJL010000004">
    <property type="protein sequence ID" value="KAK6505291.1"/>
    <property type="molecule type" value="Genomic_DNA"/>
</dbReference>
<dbReference type="InterPro" id="IPR036338">
    <property type="entry name" value="Aha1"/>
</dbReference>
<dbReference type="PANTHER" id="PTHR13009:SF22">
    <property type="entry name" value="LD43819P"/>
    <property type="match status" value="1"/>
</dbReference>
<dbReference type="SUPFAM" id="SSF55961">
    <property type="entry name" value="Bet v1-like"/>
    <property type="match status" value="1"/>
</dbReference>
<gene>
    <name evidence="4" type="ORF">TWF481_007198</name>
</gene>
<dbReference type="CDD" id="cd08892">
    <property type="entry name" value="SRPBCC_Aha1"/>
    <property type="match status" value="1"/>
</dbReference>
<dbReference type="Pfam" id="PF08327">
    <property type="entry name" value="AHSA1"/>
    <property type="match status" value="1"/>
</dbReference>
<dbReference type="InterPro" id="IPR023393">
    <property type="entry name" value="START-like_dom_sf"/>
</dbReference>
<evidence type="ECO:0000313" key="4">
    <source>
        <dbReference type="EMBL" id="KAK6505291.1"/>
    </source>
</evidence>
<proteinExistence type="inferred from homology"/>
<dbReference type="GO" id="GO:0051087">
    <property type="term" value="F:protein-folding chaperone binding"/>
    <property type="evidence" value="ECO:0007669"/>
    <property type="project" value="InterPro"/>
</dbReference>
<dbReference type="Gene3D" id="3.15.10.20">
    <property type="entry name" value="Activator of Hsp90 ATPase Aha1, N-terminal domain"/>
    <property type="match status" value="1"/>
</dbReference>
<feature type="domain" description="Activator of Hsp90 ATPase AHSA1-like N-terminal" evidence="3">
    <location>
        <begin position="13"/>
        <end position="148"/>
    </location>
</feature>
<dbReference type="PANTHER" id="PTHR13009">
    <property type="entry name" value="HEAT SHOCK PROTEIN 90 HSP90 CO-CHAPERONE AHA-1"/>
    <property type="match status" value="1"/>
</dbReference>
<feature type="region of interest" description="Disordered" evidence="2">
    <location>
        <begin position="152"/>
        <end position="195"/>
    </location>
</feature>
<dbReference type="InterPro" id="IPR015310">
    <property type="entry name" value="AHSA1-like_N"/>
</dbReference>
<sequence>MVLHNPNNWHWVNKDASAWAKEYFQSSLIGTEARDSASQAYVRIEKVLSVDGDVDVSQRKGKVITLFDVKLQLEYSGKTGAGEDVSGTITVPEVAHDTEKDEYVFEISNYSDTEEKQVVRELARSHLTPQLREKLFGFAEALMEQHGKDIQHTKENDPKYMPSQGSTAAASASSSATGLDKSAKGPGLHALQGDTRGAVTNTTEIVESFEFQTTAAELYQTFVDPARVAAFTRSRPELFEPVEGGRFKLFGGNVTGEFVELAQGEKITQKWRLPNWPEGHYSVMTIVLDQGVAATVLRLTWKGVPIGQEDTARKNFAEYYVRSIKITFGFGAIL</sequence>
<dbReference type="Pfam" id="PF09229">
    <property type="entry name" value="Aha1_N"/>
    <property type="match status" value="1"/>
</dbReference>
<dbReference type="SMART" id="SM01000">
    <property type="entry name" value="Aha1_N"/>
    <property type="match status" value="1"/>
</dbReference>
<dbReference type="GO" id="GO:0001671">
    <property type="term" value="F:ATPase activator activity"/>
    <property type="evidence" value="ECO:0007669"/>
    <property type="project" value="InterPro"/>
</dbReference>
<dbReference type="Gene3D" id="3.30.530.20">
    <property type="match status" value="1"/>
</dbReference>
<dbReference type="Proteomes" id="UP001370758">
    <property type="component" value="Unassembled WGS sequence"/>
</dbReference>
<dbReference type="AlphaFoldDB" id="A0AAV9WAT1"/>
<feature type="compositionally biased region" description="Low complexity" evidence="2">
    <location>
        <begin position="166"/>
        <end position="177"/>
    </location>
</feature>
<evidence type="ECO:0000256" key="2">
    <source>
        <dbReference type="SAM" id="MobiDB-lite"/>
    </source>
</evidence>
<protein>
    <recommendedName>
        <fullName evidence="3">Activator of Hsp90 ATPase AHSA1-like N-terminal domain-containing protein</fullName>
    </recommendedName>
</protein>
<organism evidence="4 5">
    <name type="scientific">Arthrobotrys musiformis</name>
    <dbReference type="NCBI Taxonomy" id="47236"/>
    <lineage>
        <taxon>Eukaryota</taxon>
        <taxon>Fungi</taxon>
        <taxon>Dikarya</taxon>
        <taxon>Ascomycota</taxon>
        <taxon>Pezizomycotina</taxon>
        <taxon>Orbiliomycetes</taxon>
        <taxon>Orbiliales</taxon>
        <taxon>Orbiliaceae</taxon>
        <taxon>Arthrobotrys</taxon>
    </lineage>
</organism>
<comment type="caution">
    <text evidence="4">The sequence shown here is derived from an EMBL/GenBank/DDBJ whole genome shotgun (WGS) entry which is preliminary data.</text>
</comment>
<dbReference type="GO" id="GO:0006457">
    <property type="term" value="P:protein folding"/>
    <property type="evidence" value="ECO:0007669"/>
    <property type="project" value="TreeGrafter"/>
</dbReference>
<reference evidence="4 5" key="1">
    <citation type="submission" date="2023-08" db="EMBL/GenBank/DDBJ databases">
        <authorList>
            <person name="Palmer J.M."/>
        </authorList>
    </citation>
    <scope>NUCLEOTIDE SEQUENCE [LARGE SCALE GENOMIC DNA]</scope>
    <source>
        <strain evidence="4 5">TWF481</strain>
    </source>
</reference>
<accession>A0AAV9WAT1</accession>
<evidence type="ECO:0000256" key="1">
    <source>
        <dbReference type="ARBA" id="ARBA00006817"/>
    </source>
</evidence>
<comment type="similarity">
    <text evidence="1">Belongs to the AHA1 family.</text>
</comment>